<dbReference type="GO" id="GO:0016791">
    <property type="term" value="F:phosphatase activity"/>
    <property type="evidence" value="ECO:0007669"/>
    <property type="project" value="TreeGrafter"/>
</dbReference>
<sequence length="435" mass="48592">MRWSWFRRMSAPVAVATTGRNAAAGDEGAGERDVPRTSDLTLRSVQVIFRHGARTPITGLYGHDVDFPTPPGMEFRCRGPTSPLFFTEARRLYHRHYTTSVRHYEPIVRGPVLAGWCRPGQLTVQGRRDLAAVGTKLRKRYVDELKFLSPEYVPEEVLVRSTDVERTLESAVSLLEALFPANDLTPAVNIRALKEHDENMYPRSSCRALQALKSAAMQSTAADRAKQREALTADVQDWINSKSRGEPIRRFEGIHNTTQCYIANNVPLPHHLPRALQIRIEDEAVYEMNTKYGSFKAARLGIGRFVGDLLHDLRSSASSPSPVRLRLYSGHDSTVGPLAIALQTDSAGQMIGHLKEFPAFASHIIVELYEQKSSGKMWVRAMYSGQRIVEDLDLPGSIVNDDGHALVELEDLATRLAPIIPDPLAYDDECKSPRK</sequence>
<comment type="similarity">
    <text evidence="1">Belongs to the histidine acid phosphatase family.</text>
</comment>
<dbReference type="Proteomes" id="UP000039324">
    <property type="component" value="Unassembled WGS sequence"/>
</dbReference>
<reference evidence="3 4" key="1">
    <citation type="submission" date="2015-02" db="EMBL/GenBank/DDBJ databases">
        <authorList>
            <person name="Chooi Y.-H."/>
        </authorList>
    </citation>
    <scope>NUCLEOTIDE SEQUENCE [LARGE SCALE GENOMIC DNA]</scope>
    <source>
        <strain evidence="3">E3</strain>
    </source>
</reference>
<gene>
    <name evidence="3" type="ORF">PBRA_005223</name>
</gene>
<dbReference type="InterPro" id="IPR000560">
    <property type="entry name" value="His_Pase_clade-2"/>
</dbReference>
<evidence type="ECO:0008006" key="5">
    <source>
        <dbReference type="Google" id="ProtNLM"/>
    </source>
</evidence>
<dbReference type="InterPro" id="IPR029033">
    <property type="entry name" value="His_PPase_superfam"/>
</dbReference>
<evidence type="ECO:0000313" key="3">
    <source>
        <dbReference type="EMBL" id="CEO96614.1"/>
    </source>
</evidence>
<dbReference type="STRING" id="37360.A0A0G4IN75"/>
<proteinExistence type="inferred from homology"/>
<accession>A0A0G4IN75</accession>
<dbReference type="PANTHER" id="PTHR11567:SF110">
    <property type="entry name" value="2-PHOSPHOXYLOSE PHOSPHATASE 1"/>
    <property type="match status" value="1"/>
</dbReference>
<dbReference type="AlphaFoldDB" id="A0A0G4IN75"/>
<evidence type="ECO:0000313" key="4">
    <source>
        <dbReference type="Proteomes" id="UP000039324"/>
    </source>
</evidence>
<dbReference type="PANTHER" id="PTHR11567">
    <property type="entry name" value="ACID PHOSPHATASE-RELATED"/>
    <property type="match status" value="1"/>
</dbReference>
<dbReference type="PROSITE" id="PS00616">
    <property type="entry name" value="HIS_ACID_PHOSPHAT_1"/>
    <property type="match status" value="1"/>
</dbReference>
<dbReference type="SUPFAM" id="SSF53254">
    <property type="entry name" value="Phosphoglycerate mutase-like"/>
    <property type="match status" value="1"/>
</dbReference>
<dbReference type="Pfam" id="PF00328">
    <property type="entry name" value="His_Phos_2"/>
    <property type="match status" value="1"/>
</dbReference>
<organism evidence="3 4">
    <name type="scientific">Plasmodiophora brassicae</name>
    <name type="common">Clubroot disease agent</name>
    <dbReference type="NCBI Taxonomy" id="37360"/>
    <lineage>
        <taxon>Eukaryota</taxon>
        <taxon>Sar</taxon>
        <taxon>Rhizaria</taxon>
        <taxon>Endomyxa</taxon>
        <taxon>Phytomyxea</taxon>
        <taxon>Plasmodiophorida</taxon>
        <taxon>Plasmodiophoridae</taxon>
        <taxon>Plasmodiophora</taxon>
    </lineage>
</organism>
<dbReference type="CDD" id="cd07061">
    <property type="entry name" value="HP_HAP_like"/>
    <property type="match status" value="1"/>
</dbReference>
<dbReference type="OMA" id="TYDTLHC"/>
<dbReference type="Gene3D" id="3.40.50.1240">
    <property type="entry name" value="Phosphoglycerate mutase-like"/>
    <property type="match status" value="1"/>
</dbReference>
<protein>
    <recommendedName>
        <fullName evidence="5">Acid phosphatase</fullName>
    </recommendedName>
</protein>
<keyword evidence="4" id="KW-1185">Reference proteome</keyword>
<dbReference type="PROSITE" id="PS00778">
    <property type="entry name" value="HIS_ACID_PHOSPHAT_2"/>
    <property type="match status" value="1"/>
</dbReference>
<dbReference type="OrthoDB" id="10257284at2759"/>
<keyword evidence="2" id="KW-0378">Hydrolase</keyword>
<name>A0A0G4IN75_PLABS</name>
<dbReference type="InterPro" id="IPR050645">
    <property type="entry name" value="Histidine_acid_phosphatase"/>
</dbReference>
<evidence type="ECO:0000256" key="2">
    <source>
        <dbReference type="ARBA" id="ARBA00022801"/>
    </source>
</evidence>
<dbReference type="EMBL" id="CDSF01000068">
    <property type="protein sequence ID" value="CEO96614.1"/>
    <property type="molecule type" value="Genomic_DNA"/>
</dbReference>
<evidence type="ECO:0000256" key="1">
    <source>
        <dbReference type="ARBA" id="ARBA00005375"/>
    </source>
</evidence>
<dbReference type="InterPro" id="IPR033379">
    <property type="entry name" value="Acid_Pase_AS"/>
</dbReference>